<keyword evidence="1" id="KW-0472">Membrane</keyword>
<evidence type="ECO:0000256" key="1">
    <source>
        <dbReference type="SAM" id="Phobius"/>
    </source>
</evidence>
<keyword evidence="1" id="KW-0812">Transmembrane</keyword>
<organism evidence="2 3">
    <name type="scientific">Neisseria sicca ATCC 29256</name>
    <dbReference type="NCBI Taxonomy" id="547045"/>
    <lineage>
        <taxon>Bacteria</taxon>
        <taxon>Pseudomonadati</taxon>
        <taxon>Pseudomonadota</taxon>
        <taxon>Betaproteobacteria</taxon>
        <taxon>Neisseriales</taxon>
        <taxon>Neisseriaceae</taxon>
        <taxon>Neisseria</taxon>
    </lineage>
</organism>
<reference evidence="2" key="1">
    <citation type="submission" date="2009-07" db="EMBL/GenBank/DDBJ databases">
        <authorList>
            <person name="Weinstock G."/>
            <person name="Sodergren E."/>
            <person name="Clifton S."/>
            <person name="Fulton L."/>
            <person name="Fulton B."/>
            <person name="Courtney L."/>
            <person name="Fronick C."/>
            <person name="Harrison M."/>
            <person name="Strong C."/>
            <person name="Farmer C."/>
            <person name="Delahaunty K."/>
            <person name="Markovic C."/>
            <person name="Hall O."/>
            <person name="Minx P."/>
            <person name="Tomlinson C."/>
            <person name="Mitreva M."/>
            <person name="Nelson J."/>
            <person name="Hou S."/>
            <person name="Wollam A."/>
            <person name="Pepin K.H."/>
            <person name="Johnson M."/>
            <person name="Bhonagiri V."/>
            <person name="Nash W.E."/>
            <person name="Warren W."/>
            <person name="Chinwalla A."/>
            <person name="Mardis E.R."/>
            <person name="Wilson R.K."/>
        </authorList>
    </citation>
    <scope>NUCLEOTIDE SEQUENCE [LARGE SCALE GENOMIC DNA]</scope>
    <source>
        <strain evidence="2">ATCC 29256</strain>
    </source>
</reference>
<evidence type="ECO:0000313" key="2">
    <source>
        <dbReference type="EMBL" id="EET45922.1"/>
    </source>
</evidence>
<keyword evidence="1" id="KW-1133">Transmembrane helix</keyword>
<dbReference type="Proteomes" id="UP000005365">
    <property type="component" value="Unassembled WGS sequence"/>
</dbReference>
<keyword evidence="3" id="KW-1185">Reference proteome</keyword>
<dbReference type="EMBL" id="ACKO02000001">
    <property type="protein sequence ID" value="EET45922.1"/>
    <property type="molecule type" value="Genomic_DNA"/>
</dbReference>
<comment type="caution">
    <text evidence="2">The sequence shown here is derived from an EMBL/GenBank/DDBJ whole genome shotgun (WGS) entry which is preliminary data.</text>
</comment>
<name>C6M0J8_NEISI</name>
<sequence length="50" mass="5849">MENIRKGGGFLPPVRGWVLYVVDYFMGFFFKFVLFAPSCIIGFANRRDLR</sequence>
<accession>C6M0J8</accession>
<protein>
    <submittedName>
        <fullName evidence="2">Uncharacterized protein</fullName>
    </submittedName>
</protein>
<evidence type="ECO:0000313" key="3">
    <source>
        <dbReference type="Proteomes" id="UP000005365"/>
    </source>
</evidence>
<gene>
    <name evidence="2" type="ORF">NEISICOT_00022</name>
</gene>
<proteinExistence type="predicted"/>
<dbReference type="AlphaFoldDB" id="C6M0J8"/>
<feature type="transmembrane region" description="Helical" evidence="1">
    <location>
        <begin position="17"/>
        <end position="44"/>
    </location>
</feature>